<protein>
    <submittedName>
        <fullName evidence="2">Uncharacterized protein</fullName>
    </submittedName>
</protein>
<dbReference type="EMBL" id="JAULSV010000002">
    <property type="protein sequence ID" value="KAK0651569.1"/>
    <property type="molecule type" value="Genomic_DNA"/>
</dbReference>
<evidence type="ECO:0000256" key="1">
    <source>
        <dbReference type="SAM" id="MobiDB-lite"/>
    </source>
</evidence>
<gene>
    <name evidence="2" type="ORF">B0T16DRAFT_404188</name>
</gene>
<accession>A0AA39YF98</accession>
<evidence type="ECO:0000313" key="3">
    <source>
        <dbReference type="Proteomes" id="UP001174936"/>
    </source>
</evidence>
<feature type="region of interest" description="Disordered" evidence="1">
    <location>
        <begin position="1"/>
        <end position="43"/>
    </location>
</feature>
<comment type="caution">
    <text evidence="2">The sequence shown here is derived from an EMBL/GenBank/DDBJ whole genome shotgun (WGS) entry which is preliminary data.</text>
</comment>
<organism evidence="2 3">
    <name type="scientific">Cercophora newfieldiana</name>
    <dbReference type="NCBI Taxonomy" id="92897"/>
    <lineage>
        <taxon>Eukaryota</taxon>
        <taxon>Fungi</taxon>
        <taxon>Dikarya</taxon>
        <taxon>Ascomycota</taxon>
        <taxon>Pezizomycotina</taxon>
        <taxon>Sordariomycetes</taxon>
        <taxon>Sordariomycetidae</taxon>
        <taxon>Sordariales</taxon>
        <taxon>Lasiosphaeriaceae</taxon>
        <taxon>Cercophora</taxon>
    </lineage>
</organism>
<keyword evidence="3" id="KW-1185">Reference proteome</keyword>
<dbReference type="Proteomes" id="UP001174936">
    <property type="component" value="Unassembled WGS sequence"/>
</dbReference>
<name>A0AA39YF98_9PEZI</name>
<reference evidence="2" key="1">
    <citation type="submission" date="2023-06" db="EMBL/GenBank/DDBJ databases">
        <title>Genome-scale phylogeny and comparative genomics of the fungal order Sordariales.</title>
        <authorList>
            <consortium name="Lawrence Berkeley National Laboratory"/>
            <person name="Hensen N."/>
            <person name="Bonometti L."/>
            <person name="Westerberg I."/>
            <person name="Brannstrom I.O."/>
            <person name="Guillou S."/>
            <person name="Cros-Aarteil S."/>
            <person name="Calhoun S."/>
            <person name="Haridas S."/>
            <person name="Kuo A."/>
            <person name="Mondo S."/>
            <person name="Pangilinan J."/>
            <person name="Riley R."/>
            <person name="Labutti K."/>
            <person name="Andreopoulos B."/>
            <person name="Lipzen A."/>
            <person name="Chen C."/>
            <person name="Yanf M."/>
            <person name="Daum C."/>
            <person name="Ng V."/>
            <person name="Clum A."/>
            <person name="Steindorff A."/>
            <person name="Ohm R."/>
            <person name="Martin F."/>
            <person name="Silar P."/>
            <person name="Natvig D."/>
            <person name="Lalanne C."/>
            <person name="Gautier V."/>
            <person name="Ament-Velasquez S.L."/>
            <person name="Kruys A."/>
            <person name="Hutchinson M.I."/>
            <person name="Powell A.J."/>
            <person name="Barry K."/>
            <person name="Miller A.N."/>
            <person name="Grigoriev I.V."/>
            <person name="Debuchy R."/>
            <person name="Gladieux P."/>
            <person name="Thoren M.H."/>
            <person name="Johannesson H."/>
        </authorList>
    </citation>
    <scope>NUCLEOTIDE SEQUENCE</scope>
    <source>
        <strain evidence="2">SMH2532-1</strain>
    </source>
</reference>
<evidence type="ECO:0000313" key="2">
    <source>
        <dbReference type="EMBL" id="KAK0651569.1"/>
    </source>
</evidence>
<proteinExistence type="predicted"/>
<sequence length="154" mass="16921">MTDPDNLDSGLLAISLDSDSEDSSSSTPAECTAPPTRADRSALSDSAFQHLKETYRPKVENGEIWSTITFPVGKTKPEAQELLHAAEELYFFRRYQEAVRFVERVFSEEEGQGEAVLDEDTKKLLRVYEARARTRVAASGVVDSESGTGDAALS</sequence>
<dbReference type="AlphaFoldDB" id="A0AA39YF98"/>